<dbReference type="PANTHER" id="PTHR43615">
    <property type="entry name" value="PHOSPHOENOLPYRUVATE SYNTHASE-RELATED"/>
    <property type="match status" value="1"/>
</dbReference>
<evidence type="ECO:0000256" key="1">
    <source>
        <dbReference type="SAM" id="MobiDB-lite"/>
    </source>
</evidence>
<dbReference type="GO" id="GO:0016301">
    <property type="term" value="F:kinase activity"/>
    <property type="evidence" value="ECO:0007669"/>
    <property type="project" value="UniProtKB-KW"/>
</dbReference>
<dbReference type="RefSeq" id="WP_354699669.1">
    <property type="nucleotide sequence ID" value="NZ_CP114014.1"/>
</dbReference>
<reference evidence="3" key="1">
    <citation type="submission" date="2022-12" db="EMBL/GenBank/DDBJ databases">
        <title>Paraconexibacter alkalitolerans sp. nov. and Baekduia alba sp. nov., isolated from soil and emended description of the genera Paraconexibacter (Chun et al., 2020) and Baekduia (An et al., 2020).</title>
        <authorList>
            <person name="Vieira S."/>
            <person name="Huber K.J."/>
            <person name="Geppert A."/>
            <person name="Wolf J."/>
            <person name="Neumann-Schaal M."/>
            <person name="Muesken M."/>
            <person name="Overmann J."/>
        </authorList>
    </citation>
    <scope>NUCLEOTIDE SEQUENCE</scope>
    <source>
        <strain evidence="3">AEG42_29</strain>
    </source>
</reference>
<dbReference type="InterPro" id="IPR036637">
    <property type="entry name" value="Phosphohistidine_dom_sf"/>
</dbReference>
<dbReference type="InterPro" id="IPR008279">
    <property type="entry name" value="PEP-util_enz_mobile_dom"/>
</dbReference>
<proteinExistence type="predicted"/>
<dbReference type="SUPFAM" id="SSF52009">
    <property type="entry name" value="Phosphohistidine domain"/>
    <property type="match status" value="1"/>
</dbReference>
<organism evidence="3">
    <name type="scientific">Paraconexibacter sp. AEG42_29</name>
    <dbReference type="NCBI Taxonomy" id="2997339"/>
    <lineage>
        <taxon>Bacteria</taxon>
        <taxon>Bacillati</taxon>
        <taxon>Actinomycetota</taxon>
        <taxon>Thermoleophilia</taxon>
        <taxon>Solirubrobacterales</taxon>
        <taxon>Paraconexibacteraceae</taxon>
        <taxon>Paraconexibacter</taxon>
    </lineage>
</organism>
<dbReference type="EMBL" id="CP114014">
    <property type="protein sequence ID" value="XAY08489.1"/>
    <property type="molecule type" value="Genomic_DNA"/>
</dbReference>
<gene>
    <name evidence="3" type="ORF">DSM112329_05390</name>
</gene>
<evidence type="ECO:0000313" key="3">
    <source>
        <dbReference type="EMBL" id="XAY08489.1"/>
    </source>
</evidence>
<dbReference type="Pfam" id="PF00391">
    <property type="entry name" value="PEP-utilizers"/>
    <property type="match status" value="1"/>
</dbReference>
<dbReference type="InterPro" id="IPR051549">
    <property type="entry name" value="PEP_Utilizing_Enz"/>
</dbReference>
<dbReference type="KEGG" id="parq:DSM112329_05390"/>
<keyword evidence="3" id="KW-0418">Kinase</keyword>
<protein>
    <submittedName>
        <fullName evidence="3">Kinase</fullName>
    </submittedName>
</protein>
<name>A0AAU7B3F9_9ACTN</name>
<keyword evidence="3" id="KW-0808">Transferase</keyword>
<accession>A0AAU7B3F9</accession>
<feature type="domain" description="PEP-utilising enzyme mobile" evidence="2">
    <location>
        <begin position="461"/>
        <end position="531"/>
    </location>
</feature>
<sequence>MSTEGRAHPDPEGLLHAYTAPDRFWSTANVGEALPGVVTPLGWSVWAPAIELAMRDTFARMGALEPKLVAMPKDPSDRVLSIFYGRGALSVSFLCAMGDRLPGTSGDAIARQLLGEVPPELPMKRTLKRMPVVAVKMPYALAMIRRQVIAGTEPTAAWWTDRLRQVETADLQQCRVLLAEAAQKLIDMTSIQSRGVFVGVQSVYDQLLALIAKAGVDSATANALMAGQGSHAETQIIADLWELGRKRMTIDAFLAQHGYHGPREGELSSRVWREDPTPVLRLAEQYADRDESQHPHNAHAQRTRERQAAERELLARLPAYHRPVAKLILKLAVQRIPLRGVAKEALMRALDIVRATGRRMGTLLTEQGVLSAADDAFFFTADELIAGIPPDAAATVARRRAVRETLQQLDIPKHWGGSPEAFPLDSVAGDDAVSVAGIAASGGVVEGTVRLVHDPAFTDVDPGDILVCPTTDPSWASVLFLASALVVDIGGPLSHAAVVARELGIPCVIGTRNGTAILRDGDQVRVDGNDGTVEILERADTETPSPNGATA</sequence>
<dbReference type="AlphaFoldDB" id="A0AAU7B3F9"/>
<dbReference type="PANTHER" id="PTHR43615:SF1">
    <property type="entry name" value="PPDK_N DOMAIN-CONTAINING PROTEIN"/>
    <property type="match status" value="1"/>
</dbReference>
<evidence type="ECO:0000259" key="2">
    <source>
        <dbReference type="Pfam" id="PF00391"/>
    </source>
</evidence>
<dbReference type="Gene3D" id="3.50.30.10">
    <property type="entry name" value="Phosphohistidine domain"/>
    <property type="match status" value="1"/>
</dbReference>
<feature type="region of interest" description="Disordered" evidence="1">
    <location>
        <begin position="287"/>
        <end position="307"/>
    </location>
</feature>